<feature type="transmembrane region" description="Helical" evidence="10">
    <location>
        <begin position="588"/>
        <end position="609"/>
    </location>
</feature>
<dbReference type="EC" id="2.4.1.-" evidence="10"/>
<feature type="transmembrane region" description="Helical" evidence="10">
    <location>
        <begin position="149"/>
        <end position="169"/>
    </location>
</feature>
<keyword evidence="4 10" id="KW-0328">Glycosyltransferase</keyword>
<evidence type="ECO:0000259" key="11">
    <source>
        <dbReference type="Pfam" id="PF02366"/>
    </source>
</evidence>
<evidence type="ECO:0000256" key="10">
    <source>
        <dbReference type="RuleBase" id="RU367007"/>
    </source>
</evidence>
<feature type="transmembrane region" description="Helical" evidence="10">
    <location>
        <begin position="498"/>
        <end position="516"/>
    </location>
</feature>
<comment type="similarity">
    <text evidence="3 10">Belongs to the glycosyltransferase 39 family.</text>
</comment>
<dbReference type="EMBL" id="CP121208">
    <property type="protein sequence ID" value="WFM83643.1"/>
    <property type="molecule type" value="Genomic_DNA"/>
</dbReference>
<feature type="domain" description="ArnT-like N-terminal" evidence="11">
    <location>
        <begin position="145"/>
        <end position="219"/>
    </location>
</feature>
<protein>
    <recommendedName>
        <fullName evidence="9 10">Polyprenol-phosphate-mannose--protein mannosyltransferase</fullName>
        <ecNumber evidence="10">2.4.1.-</ecNumber>
    </recommendedName>
</protein>
<keyword evidence="8 10" id="KW-0472">Membrane</keyword>
<evidence type="ECO:0000313" key="14">
    <source>
        <dbReference type="Proteomes" id="UP001215216"/>
    </source>
</evidence>
<keyword evidence="14" id="KW-1185">Reference proteome</keyword>
<evidence type="ECO:0000256" key="1">
    <source>
        <dbReference type="ARBA" id="ARBA00004127"/>
    </source>
</evidence>
<feature type="transmembrane region" description="Helical" evidence="10">
    <location>
        <begin position="545"/>
        <end position="567"/>
    </location>
</feature>
<feature type="transmembrane region" description="Helical" evidence="10">
    <location>
        <begin position="176"/>
        <end position="195"/>
    </location>
</feature>
<feature type="transmembrane region" description="Helical" evidence="10">
    <location>
        <begin position="523"/>
        <end position="539"/>
    </location>
</feature>
<comment type="pathway">
    <text evidence="2 10">Protein modification; protein glycosylation.</text>
</comment>
<keyword evidence="5 10" id="KW-0808">Transferase</keyword>
<evidence type="ECO:0000259" key="12">
    <source>
        <dbReference type="Pfam" id="PF16192"/>
    </source>
</evidence>
<gene>
    <name evidence="13" type="ORF">P7079_01290</name>
</gene>
<dbReference type="InterPro" id="IPR032421">
    <property type="entry name" value="PMT_4TMC"/>
</dbReference>
<evidence type="ECO:0000256" key="2">
    <source>
        <dbReference type="ARBA" id="ARBA00004922"/>
    </source>
</evidence>
<dbReference type="Pfam" id="PF02366">
    <property type="entry name" value="PMT"/>
    <property type="match status" value="1"/>
</dbReference>
<dbReference type="RefSeq" id="WP_278013038.1">
    <property type="nucleotide sequence ID" value="NZ_CP121208.1"/>
</dbReference>
<keyword evidence="6 10" id="KW-0812">Transmembrane</keyword>
<evidence type="ECO:0000256" key="5">
    <source>
        <dbReference type="ARBA" id="ARBA00022679"/>
    </source>
</evidence>
<accession>A0ABY8FYX4</accession>
<evidence type="ECO:0000256" key="4">
    <source>
        <dbReference type="ARBA" id="ARBA00022676"/>
    </source>
</evidence>
<evidence type="ECO:0000256" key="7">
    <source>
        <dbReference type="ARBA" id="ARBA00022989"/>
    </source>
</evidence>
<organism evidence="13 14">
    <name type="scientific">Arcanobacterium canis</name>
    <dbReference type="NCBI Taxonomy" id="999183"/>
    <lineage>
        <taxon>Bacteria</taxon>
        <taxon>Bacillati</taxon>
        <taxon>Actinomycetota</taxon>
        <taxon>Actinomycetes</taxon>
        <taxon>Actinomycetales</taxon>
        <taxon>Actinomycetaceae</taxon>
        <taxon>Arcanobacterium</taxon>
    </lineage>
</organism>
<feature type="domain" description="Protein O-mannosyl-transferase C-terminal four TM" evidence="12">
    <location>
        <begin position="431"/>
        <end position="627"/>
    </location>
</feature>
<comment type="subcellular location">
    <subcellularLocation>
        <location evidence="10">Cell membrane</location>
    </subcellularLocation>
    <subcellularLocation>
        <location evidence="1">Endomembrane system</location>
        <topology evidence="1">Multi-pass membrane protein</topology>
    </subcellularLocation>
</comment>
<reference evidence="13 14" key="1">
    <citation type="submission" date="2023-03" db="EMBL/GenBank/DDBJ databases">
        <title>Complete genome of Arcanobacterium canis strain DSM 25104 isolated in 2010 from a canine otitis externa in Germany.</title>
        <authorList>
            <person name="Borowiak M."/>
            <person name="Kreitlow A."/>
            <person name="Malorny B."/>
            <person name="Laemmler C."/>
            <person name="Prenger-Berninghoff E."/>
            <person name="Ploetz M."/>
            <person name="Abdulmawjood A."/>
        </authorList>
    </citation>
    <scope>NUCLEOTIDE SEQUENCE [LARGE SCALE GENOMIC DNA]</scope>
    <source>
        <strain evidence="13 14">DSM 25104</strain>
    </source>
</reference>
<dbReference type="PANTHER" id="PTHR10050:SF46">
    <property type="entry name" value="PROTEIN O-MANNOSYL-TRANSFERASE 2"/>
    <property type="match status" value="1"/>
</dbReference>
<dbReference type="InterPro" id="IPR027005">
    <property type="entry name" value="PMT-like"/>
</dbReference>
<dbReference type="Pfam" id="PF16192">
    <property type="entry name" value="PMT_4TMC"/>
    <property type="match status" value="1"/>
</dbReference>
<keyword evidence="7 10" id="KW-1133">Transmembrane helix</keyword>
<sequence length="628" mass="70743">MTTKENSTVQTLTLGTDDAWRFENFLRAKLGLDPLGTVLTAQVRLYGWITTAVITLIAAVVRFVRLDFPNEIIFDETYYVKGGYSMLHWGYERAWSDAKDVNERFISAVQSGSPLGDLVTNTPDRWVHPPFGKWLIGEGMRIAGDTTGYGWRFTTAICGVIVAALLVRITLRLFRSLPLAAIAGIFVALDGLAITMSRAGLLDNMISLFVLIAFWAILRDREWSRARLAHRVAHGTLQVHAAIDADPRPIPSEQHPATNSKSLADMMLSRVGMHHIHEDEPPLATPSIPEESPTPDFETLSPHDPWGPSLFFRPWILLAALFLGLSTSVKWSGLYVIAVFGLVIFAWGITARKAVGARLWFGAGTFREGIPAFVQLVPPAIVTYIVAFTPWFINPHGWDRQWATDQIAANATLPPDEQIAMPLSWAPDVVNSWLHWHLESYAFHTSLATPHDYQSQAWQWLFQWRPVSFYWKGTEVMPKGSCWSDECVSAITSIGNPLMWWAALAALFVVIAMAVIRRDWRAWAILAGYLALWAPWLNYTDRTIFQFYAVAFVPFVVLALVYGLAWMTDMLPSSERVTTGFPNRASKIFSGIFVAVIVIASIFWLPLWLGTPIPQWFWQAHMWLPSWI</sequence>
<dbReference type="PANTHER" id="PTHR10050">
    <property type="entry name" value="DOLICHYL-PHOSPHATE-MANNOSE--PROTEIN MANNOSYLTRANSFERASE"/>
    <property type="match status" value="1"/>
</dbReference>
<feature type="transmembrane region" description="Helical" evidence="10">
    <location>
        <begin position="333"/>
        <end position="351"/>
    </location>
</feature>
<feature type="transmembrane region" description="Helical" evidence="10">
    <location>
        <begin position="372"/>
        <end position="393"/>
    </location>
</feature>
<dbReference type="InterPro" id="IPR003342">
    <property type="entry name" value="ArnT-like_N"/>
</dbReference>
<evidence type="ECO:0000256" key="8">
    <source>
        <dbReference type="ARBA" id="ARBA00023136"/>
    </source>
</evidence>
<evidence type="ECO:0000313" key="13">
    <source>
        <dbReference type="EMBL" id="WFM83643.1"/>
    </source>
</evidence>
<comment type="function">
    <text evidence="10">Protein O-mannosyltransferase that catalyzes the transfer of a single mannose residue from a polyprenol phospho-mannosyl lipidic donor to the hydroxyl group of selected serine and threonine residues in acceptor proteins.</text>
</comment>
<dbReference type="Proteomes" id="UP001215216">
    <property type="component" value="Chromosome"/>
</dbReference>
<feature type="transmembrane region" description="Helical" evidence="10">
    <location>
        <begin position="201"/>
        <end position="218"/>
    </location>
</feature>
<name>A0ABY8FYX4_9ACTO</name>
<evidence type="ECO:0000256" key="6">
    <source>
        <dbReference type="ARBA" id="ARBA00022692"/>
    </source>
</evidence>
<evidence type="ECO:0000256" key="9">
    <source>
        <dbReference type="ARBA" id="ARBA00093617"/>
    </source>
</evidence>
<feature type="transmembrane region" description="Helical" evidence="10">
    <location>
        <begin position="45"/>
        <end position="64"/>
    </location>
</feature>
<proteinExistence type="inferred from homology"/>
<keyword evidence="10" id="KW-1003">Cell membrane</keyword>
<evidence type="ECO:0000256" key="3">
    <source>
        <dbReference type="ARBA" id="ARBA00007222"/>
    </source>
</evidence>